<dbReference type="EMBL" id="CP062175">
    <property type="protein sequence ID" value="WXK38035.1"/>
    <property type="molecule type" value="Genomic_DNA"/>
</dbReference>
<evidence type="ECO:0000259" key="2">
    <source>
        <dbReference type="PROSITE" id="PS51736"/>
    </source>
</evidence>
<sequence length="737" mass="83145">MSDTIHKIGAGHLQRAAFVYIRQSSANQVENNRESTQRQYALAERAVALGWHKQQVSVVDEDLGLSGASAAHRSGFARMAAEVALGHVGIILGLEVSRLARNNSDWYRLLDLCSMTDTLIGDADGVYNPARFNDRLLLGLKGTMSEAELHILRARLDGGIRNKAARGELRRGLPTGLVWGEADGEVRLHPDEAVVNALRTVFERFNEFGSARRVWLWFRAENLSFPLQMHHSDQIRWIAPTYHAIHSVLSNPVYAGAYCYGKSRQERYVDEHGVLKTRLRRLPQSQWAVLIRDHHEGYIDWATYEANQARLDANIKPRPHQAAGAVREGTALLQGLAICGHCGRRLRTHYRGTNQTPAYHCANKGVVNGRGVYCLNVGGLQIDAAAAEAFLQAVEPAGLEAAVRAAQRLEADHDAALAQWRLSVERARYEAQRAERRYRAVDPQNRLVARGLEAQWEKHLLELEQAQQELARREQLRPRTLSAQQRQSLLTLGKDLQRLWHTPTLTVRDRKQLLRTLLEQITITVRREQFQAHLTLRWRGGMLTECDVALPRSRPATIRTDEDSLALVRRLAQHYPDATIAGILNAQGRVSAHGLRFNQNLVGNLRRHWKIPCFVPPVEQPDGELVSIRQAARILGTVPSTLHRWVNDGFVAGEQPTPGAPWRIRITDALRSRFVENCPDGYVAMQIATQWLGVTRQTVLQRVKRGELDAVLICRGRRKGLRIKVVRDQSDLFEHTS</sequence>
<evidence type="ECO:0000313" key="5">
    <source>
        <dbReference type="EMBL" id="WXK40626.1"/>
    </source>
</evidence>
<dbReference type="PROSITE" id="PS51737">
    <property type="entry name" value="RECOMBINASE_DNA_BIND"/>
    <property type="match status" value="1"/>
</dbReference>
<gene>
    <name evidence="4" type="ORF">IHE29_01535</name>
    <name evidence="5" type="ORF">IHE29_15730</name>
</gene>
<evidence type="ECO:0000313" key="6">
    <source>
        <dbReference type="Proteomes" id="UP001493153"/>
    </source>
</evidence>
<dbReference type="CDD" id="cd00338">
    <property type="entry name" value="Ser_Recombinase"/>
    <property type="match status" value="1"/>
</dbReference>
<dbReference type="Pfam" id="PF00239">
    <property type="entry name" value="Resolvase"/>
    <property type="match status" value="1"/>
</dbReference>
<dbReference type="Proteomes" id="UP001493153">
    <property type="component" value="Plasmid megaplasmid"/>
</dbReference>
<dbReference type="PANTHER" id="PTHR30461:SF23">
    <property type="entry name" value="DNA RECOMBINASE-RELATED"/>
    <property type="match status" value="1"/>
</dbReference>
<organism evidence="4 6">
    <name type="scientific">Mycetohabitans rhizoxinica</name>
    <dbReference type="NCBI Taxonomy" id="412963"/>
    <lineage>
        <taxon>Bacteria</taxon>
        <taxon>Pseudomonadati</taxon>
        <taxon>Pseudomonadota</taxon>
        <taxon>Betaproteobacteria</taxon>
        <taxon>Burkholderiales</taxon>
        <taxon>Burkholderiaceae</taxon>
        <taxon>Mycetohabitans</taxon>
    </lineage>
</organism>
<dbReference type="SMART" id="SM00857">
    <property type="entry name" value="Resolvase"/>
    <property type="match status" value="1"/>
</dbReference>
<feature type="domain" description="Resolvase/invertase-type recombinase catalytic" evidence="2">
    <location>
        <begin position="16"/>
        <end position="167"/>
    </location>
</feature>
<evidence type="ECO:0000259" key="3">
    <source>
        <dbReference type="PROSITE" id="PS51737"/>
    </source>
</evidence>
<dbReference type="Pfam" id="PF07508">
    <property type="entry name" value="Recombinase"/>
    <property type="match status" value="1"/>
</dbReference>
<dbReference type="Gene3D" id="3.40.50.1390">
    <property type="entry name" value="Resolvase, N-terminal catalytic domain"/>
    <property type="match status" value="1"/>
</dbReference>
<dbReference type="EMBL" id="CP062176">
    <property type="protein sequence ID" value="WXK40626.1"/>
    <property type="molecule type" value="Genomic_DNA"/>
</dbReference>
<keyword evidence="6" id="KW-1185">Reference proteome</keyword>
<dbReference type="PANTHER" id="PTHR30461">
    <property type="entry name" value="DNA-INVERTASE FROM LAMBDOID PROPHAGE"/>
    <property type="match status" value="1"/>
</dbReference>
<dbReference type="InterPro" id="IPR006119">
    <property type="entry name" value="Resolv_N"/>
</dbReference>
<proteinExistence type="predicted"/>
<name>A0ABZ2PSG4_9BURK</name>
<dbReference type="InterPro" id="IPR036162">
    <property type="entry name" value="Resolvase-like_N_sf"/>
</dbReference>
<evidence type="ECO:0000313" key="4">
    <source>
        <dbReference type="EMBL" id="WXK38035.1"/>
    </source>
</evidence>
<keyword evidence="4" id="KW-0614">Plasmid</keyword>
<dbReference type="Pfam" id="PF13408">
    <property type="entry name" value="Zn_ribbon_recom"/>
    <property type="match status" value="1"/>
</dbReference>
<keyword evidence="1" id="KW-0175">Coiled coil</keyword>
<accession>A0ABZ2PSG4</accession>
<dbReference type="Gene3D" id="3.90.1750.20">
    <property type="entry name" value="Putative Large Serine Recombinase, Chain B, Domain 2"/>
    <property type="match status" value="1"/>
</dbReference>
<dbReference type="InterPro" id="IPR038109">
    <property type="entry name" value="DNA_bind_recomb_sf"/>
</dbReference>
<dbReference type="InterPro" id="IPR050639">
    <property type="entry name" value="SSR_resolvase"/>
</dbReference>
<feature type="coiled-coil region" evidence="1">
    <location>
        <begin position="399"/>
        <end position="473"/>
    </location>
</feature>
<reference evidence="4 6" key="1">
    <citation type="submission" date="2020-09" db="EMBL/GenBank/DDBJ databases">
        <title>Genome sequences of Mycetohabitans spp.</title>
        <authorList>
            <person name="Carter M.E."/>
            <person name="Carpenter S.C.D."/>
            <person name="Bogdanove A.J."/>
        </authorList>
    </citation>
    <scope>NUCLEOTIDE SEQUENCE [LARGE SCALE GENOMIC DNA]</scope>
    <source>
        <strain evidence="4 6">B12</strain>
        <plasmid evidence="4 6">megaplasmid</plasmid>
    </source>
</reference>
<dbReference type="InterPro" id="IPR025827">
    <property type="entry name" value="Zn_ribbon_recom_dom"/>
</dbReference>
<dbReference type="InterPro" id="IPR011109">
    <property type="entry name" value="DNA_bind_recombinase_dom"/>
</dbReference>
<dbReference type="PROSITE" id="PS51736">
    <property type="entry name" value="RECOMBINASES_3"/>
    <property type="match status" value="1"/>
</dbReference>
<dbReference type="Proteomes" id="UP001493153">
    <property type="component" value="Chromosome"/>
</dbReference>
<dbReference type="SUPFAM" id="SSF53041">
    <property type="entry name" value="Resolvase-like"/>
    <property type="match status" value="1"/>
</dbReference>
<feature type="domain" description="Recombinase" evidence="3">
    <location>
        <begin position="178"/>
        <end position="317"/>
    </location>
</feature>
<evidence type="ECO:0000256" key="1">
    <source>
        <dbReference type="SAM" id="Coils"/>
    </source>
</evidence>
<geneLocation type="plasmid" evidence="4 6">
    <name>megaplasmid</name>
</geneLocation>
<protein>
    <submittedName>
        <fullName evidence="4">Recombinase family protein</fullName>
    </submittedName>
</protein>